<dbReference type="PROSITE" id="PS50164">
    <property type="entry name" value="GIY_YIG"/>
    <property type="match status" value="1"/>
</dbReference>
<dbReference type="InterPro" id="IPR000305">
    <property type="entry name" value="GIY-YIG_endonuc"/>
</dbReference>
<comment type="caution">
    <text evidence="3">The sequence shown here is derived from an EMBL/GenBank/DDBJ whole genome shotgun (WGS) entry which is preliminary data.</text>
</comment>
<feature type="domain" description="GIY-YIG" evidence="2">
    <location>
        <begin position="2"/>
        <end position="78"/>
    </location>
</feature>
<accession>A0AA37WY92</accession>
<keyword evidence="4" id="KW-1185">Reference proteome</keyword>
<gene>
    <name evidence="3" type="primary">yhbQ</name>
    <name evidence="3" type="ORF">GCM10007894_14570</name>
</gene>
<dbReference type="SUPFAM" id="SSF82771">
    <property type="entry name" value="GIY-YIG endonuclease"/>
    <property type="match status" value="1"/>
</dbReference>
<comment type="similarity">
    <text evidence="1">Belongs to the UPF0213 family.</text>
</comment>
<evidence type="ECO:0000313" key="3">
    <source>
        <dbReference type="EMBL" id="GLS83480.1"/>
    </source>
</evidence>
<dbReference type="AlphaFoldDB" id="A0AA37WY92"/>
<evidence type="ECO:0000313" key="4">
    <source>
        <dbReference type="Proteomes" id="UP001157439"/>
    </source>
</evidence>
<dbReference type="EMBL" id="BSPO01000002">
    <property type="protein sequence ID" value="GLS83480.1"/>
    <property type="molecule type" value="Genomic_DNA"/>
</dbReference>
<dbReference type="InterPro" id="IPR035901">
    <property type="entry name" value="GIY-YIG_endonuc_sf"/>
</dbReference>
<proteinExistence type="inferred from homology"/>
<name>A0AA37WY92_9GAMM</name>
<dbReference type="PANTHER" id="PTHR34477:SF1">
    <property type="entry name" value="UPF0213 PROTEIN YHBQ"/>
    <property type="match status" value="1"/>
</dbReference>
<protein>
    <submittedName>
        <fullName evidence="3">UPF0213 protein YhbQ</fullName>
    </submittedName>
</protein>
<evidence type="ECO:0000259" key="2">
    <source>
        <dbReference type="PROSITE" id="PS50164"/>
    </source>
</evidence>
<organism evidence="3 4">
    <name type="scientific">Paraferrimonas haliotis</name>
    <dbReference type="NCBI Taxonomy" id="2013866"/>
    <lineage>
        <taxon>Bacteria</taxon>
        <taxon>Pseudomonadati</taxon>
        <taxon>Pseudomonadota</taxon>
        <taxon>Gammaproteobacteria</taxon>
        <taxon>Alteromonadales</taxon>
        <taxon>Ferrimonadaceae</taxon>
        <taxon>Paraferrimonas</taxon>
    </lineage>
</organism>
<dbReference type="Proteomes" id="UP001157439">
    <property type="component" value="Unassembled WGS sequence"/>
</dbReference>
<dbReference type="PANTHER" id="PTHR34477">
    <property type="entry name" value="UPF0213 PROTEIN YHBQ"/>
    <property type="match status" value="1"/>
</dbReference>
<reference evidence="3 4" key="1">
    <citation type="journal article" date="2014" name="Int. J. Syst. Evol. Microbiol.">
        <title>Complete genome sequence of Corynebacterium casei LMG S-19264T (=DSM 44701T), isolated from a smear-ripened cheese.</title>
        <authorList>
            <consortium name="US DOE Joint Genome Institute (JGI-PGF)"/>
            <person name="Walter F."/>
            <person name="Albersmeier A."/>
            <person name="Kalinowski J."/>
            <person name="Ruckert C."/>
        </authorList>
    </citation>
    <scope>NUCLEOTIDE SEQUENCE [LARGE SCALE GENOMIC DNA]</scope>
    <source>
        <strain evidence="3 4">NBRC 112785</strain>
    </source>
</reference>
<dbReference type="Pfam" id="PF01541">
    <property type="entry name" value="GIY-YIG"/>
    <property type="match status" value="1"/>
</dbReference>
<dbReference type="CDD" id="cd10456">
    <property type="entry name" value="GIY-YIG_UPF0213"/>
    <property type="match status" value="1"/>
</dbReference>
<evidence type="ECO:0000256" key="1">
    <source>
        <dbReference type="ARBA" id="ARBA00007435"/>
    </source>
</evidence>
<dbReference type="RefSeq" id="WP_095496974.1">
    <property type="nucleotide sequence ID" value="NZ_BSPO01000002.1"/>
</dbReference>
<dbReference type="InterPro" id="IPR050190">
    <property type="entry name" value="UPF0213_domain"/>
</dbReference>
<dbReference type="Gene3D" id="3.40.1440.10">
    <property type="entry name" value="GIY-YIG endonuclease"/>
    <property type="match status" value="1"/>
</dbReference>
<sequence>MSEYYLYLIRRNDGALYTGITTDVKRRFNEHCHTPLAAKALKGRGPLRLEFSQAVGDRSRASKLEYQVKKLSKKQKLALISGALSLSSLLSSE</sequence>